<dbReference type="Gene3D" id="3.40.980.10">
    <property type="entry name" value="MoaB/Mog-like domain"/>
    <property type="match status" value="1"/>
</dbReference>
<comment type="function">
    <text evidence="1 4">Catalyzes the insertion of molybdate into adenylated molybdopterin with the concomitant release of AMP.</text>
</comment>
<comment type="pathway">
    <text evidence="4">Cofactor biosynthesis; molybdopterin biosynthesis.</text>
</comment>
<dbReference type="Proteomes" id="UP001589943">
    <property type="component" value="Unassembled WGS sequence"/>
</dbReference>
<organism evidence="6 7">
    <name type="scientific">Novosphingobium aquiterrae</name>
    <dbReference type="NCBI Taxonomy" id="624388"/>
    <lineage>
        <taxon>Bacteria</taxon>
        <taxon>Pseudomonadati</taxon>
        <taxon>Pseudomonadota</taxon>
        <taxon>Alphaproteobacteria</taxon>
        <taxon>Sphingomonadales</taxon>
        <taxon>Sphingomonadaceae</taxon>
        <taxon>Novosphingobium</taxon>
    </lineage>
</organism>
<evidence type="ECO:0000313" key="7">
    <source>
        <dbReference type="Proteomes" id="UP001589943"/>
    </source>
</evidence>
<dbReference type="Gene3D" id="3.90.105.10">
    <property type="entry name" value="Molybdopterin biosynthesis moea protein, domain 2"/>
    <property type="match status" value="1"/>
</dbReference>
<accession>A0ABV6PJD6</accession>
<evidence type="ECO:0000256" key="1">
    <source>
        <dbReference type="ARBA" id="ARBA00002901"/>
    </source>
</evidence>
<dbReference type="SUPFAM" id="SSF53218">
    <property type="entry name" value="Molybdenum cofactor biosynthesis proteins"/>
    <property type="match status" value="1"/>
</dbReference>
<evidence type="ECO:0000256" key="4">
    <source>
        <dbReference type="RuleBase" id="RU365090"/>
    </source>
</evidence>
<comment type="similarity">
    <text evidence="2 4">Belongs to the MoeA family.</text>
</comment>
<dbReference type="PANTHER" id="PTHR10192">
    <property type="entry name" value="MOLYBDOPTERIN BIOSYNTHESIS PROTEIN"/>
    <property type="match status" value="1"/>
</dbReference>
<dbReference type="InterPro" id="IPR036425">
    <property type="entry name" value="MoaB/Mog-like_dom_sf"/>
</dbReference>
<keyword evidence="4" id="KW-0479">Metal-binding</keyword>
<keyword evidence="4" id="KW-0460">Magnesium</keyword>
<comment type="cofactor">
    <cofactor evidence="4">
        <name>Mg(2+)</name>
        <dbReference type="ChEBI" id="CHEBI:18420"/>
    </cofactor>
</comment>
<sequence length="394" mass="40210">MITFDQAQALLAAAVTPLGIEELAIGEAAGRVLAEDVHAALPSPRRDVSSMDGYALRLADAAVSSTLALVGESFAGGALPPPVGPGQAVRIFTGAAVPQGADVVIIQENCEAGPGQVTIERAFGSGRNIRSMAGDFAAGDLLLPKGRRLDPLAMVTLAAADRAQAMVFNRPRVAVIATGDELAAPGTARDHPLAIPESVSFGIAAMIGEHGGAIVHRATGGDSLPALEAAAGEALGLADLVVITGGASVGERDFAKAMFAPHGLDLVFAKVAIKPGKPVWLGRAQGKWVLGLPGNPTSAMVTARLFLVPLLAVLQGQRGDALLDWTDLPLGTDLPPGGERETFVRMMASPRGLVPLGNQDSGVQGALSSAQWLVRRAIAAGAARAGETVPALRF</sequence>
<dbReference type="InterPro" id="IPR005110">
    <property type="entry name" value="MoeA_linker/N"/>
</dbReference>
<evidence type="ECO:0000259" key="5">
    <source>
        <dbReference type="SMART" id="SM00852"/>
    </source>
</evidence>
<evidence type="ECO:0000256" key="3">
    <source>
        <dbReference type="ARBA" id="ARBA00047317"/>
    </source>
</evidence>
<dbReference type="Pfam" id="PF03453">
    <property type="entry name" value="MoeA_N"/>
    <property type="match status" value="1"/>
</dbReference>
<dbReference type="RefSeq" id="WP_379481403.1">
    <property type="nucleotide sequence ID" value="NZ_JBHLTL010000006.1"/>
</dbReference>
<dbReference type="Pfam" id="PF00994">
    <property type="entry name" value="MoCF_biosynth"/>
    <property type="match status" value="1"/>
</dbReference>
<comment type="caution">
    <text evidence="6">The sequence shown here is derived from an EMBL/GenBank/DDBJ whole genome shotgun (WGS) entry which is preliminary data.</text>
</comment>
<keyword evidence="4" id="KW-0500">Molybdenum</keyword>
<dbReference type="SMART" id="SM00852">
    <property type="entry name" value="MoCF_biosynth"/>
    <property type="match status" value="1"/>
</dbReference>
<dbReference type="SUPFAM" id="SSF63882">
    <property type="entry name" value="MoeA N-terminal region -like"/>
    <property type="match status" value="1"/>
</dbReference>
<dbReference type="InterPro" id="IPR036135">
    <property type="entry name" value="MoeA_linker/N_sf"/>
</dbReference>
<keyword evidence="4" id="KW-0808">Transferase</keyword>
<dbReference type="InterPro" id="IPR038987">
    <property type="entry name" value="MoeA-like"/>
</dbReference>
<dbReference type="Gene3D" id="2.170.190.11">
    <property type="entry name" value="Molybdopterin biosynthesis moea protein, domain 3"/>
    <property type="match status" value="1"/>
</dbReference>
<dbReference type="Gene3D" id="2.40.340.10">
    <property type="entry name" value="MoeA, C-terminal, domain IV"/>
    <property type="match status" value="1"/>
</dbReference>
<feature type="domain" description="MoaB/Mog" evidence="5">
    <location>
        <begin position="174"/>
        <end position="313"/>
    </location>
</feature>
<protein>
    <recommendedName>
        <fullName evidence="4">Molybdopterin molybdenumtransferase</fullName>
        <ecNumber evidence="4">2.10.1.1</ecNumber>
    </recommendedName>
</protein>
<proteinExistence type="inferred from homology"/>
<evidence type="ECO:0000256" key="2">
    <source>
        <dbReference type="ARBA" id="ARBA00010763"/>
    </source>
</evidence>
<dbReference type="EMBL" id="JBHLTL010000006">
    <property type="protein sequence ID" value="MFC0589946.1"/>
    <property type="molecule type" value="Genomic_DNA"/>
</dbReference>
<dbReference type="CDD" id="cd00887">
    <property type="entry name" value="MoeA"/>
    <property type="match status" value="1"/>
</dbReference>
<evidence type="ECO:0000313" key="6">
    <source>
        <dbReference type="EMBL" id="MFC0589946.1"/>
    </source>
</evidence>
<dbReference type="PANTHER" id="PTHR10192:SF5">
    <property type="entry name" value="GEPHYRIN"/>
    <property type="match status" value="1"/>
</dbReference>
<dbReference type="InterPro" id="IPR001453">
    <property type="entry name" value="MoaB/Mog_dom"/>
</dbReference>
<comment type="catalytic activity">
    <reaction evidence="3">
        <text>adenylyl-molybdopterin + molybdate = Mo-molybdopterin + AMP + H(+)</text>
        <dbReference type="Rhea" id="RHEA:35047"/>
        <dbReference type="ChEBI" id="CHEBI:15378"/>
        <dbReference type="ChEBI" id="CHEBI:36264"/>
        <dbReference type="ChEBI" id="CHEBI:62727"/>
        <dbReference type="ChEBI" id="CHEBI:71302"/>
        <dbReference type="ChEBI" id="CHEBI:456215"/>
        <dbReference type="EC" id="2.10.1.1"/>
    </reaction>
</comment>
<dbReference type="InterPro" id="IPR036688">
    <property type="entry name" value="MoeA_C_domain_IV_sf"/>
</dbReference>
<dbReference type="EC" id="2.10.1.1" evidence="4"/>
<dbReference type="SUPFAM" id="SSF63867">
    <property type="entry name" value="MoeA C-terminal domain-like"/>
    <property type="match status" value="1"/>
</dbReference>
<keyword evidence="7" id="KW-1185">Reference proteome</keyword>
<reference evidence="6 7" key="1">
    <citation type="submission" date="2024-09" db="EMBL/GenBank/DDBJ databases">
        <authorList>
            <person name="Sun Q."/>
            <person name="Mori K."/>
        </authorList>
    </citation>
    <scope>NUCLEOTIDE SEQUENCE [LARGE SCALE GENOMIC DNA]</scope>
    <source>
        <strain evidence="6 7">NCAIM B.02537</strain>
    </source>
</reference>
<name>A0ABV6PJD6_9SPHN</name>
<gene>
    <name evidence="6" type="ORF">ACFFF7_11020</name>
</gene>
<keyword evidence="4" id="KW-0501">Molybdenum cofactor biosynthesis</keyword>